<feature type="domain" description="HVO-0513-like N-terminal" evidence="4">
    <location>
        <begin position="16"/>
        <end position="150"/>
    </location>
</feature>
<accession>A0A8J8KBL0</accession>
<feature type="domain" description="HTH bat-type" evidence="3">
    <location>
        <begin position="161"/>
        <end position="213"/>
    </location>
</feature>
<evidence type="ECO:0000313" key="5">
    <source>
        <dbReference type="EMBL" id="NUB91435.1"/>
    </source>
</evidence>
<gene>
    <name evidence="5" type="ORF">HT576_10440</name>
</gene>
<protein>
    <submittedName>
        <fullName evidence="5">Helix-turn-helix domain-containing protein</fullName>
    </submittedName>
</protein>
<sequence length="216" mass="24245">MRYLRLTVRPTDREIHPVHTAMTERGFIDRVRMLHWNIADVDVPAILFHVVGDPERLAEELESIPEIESFGVTRIDERRCYCYTQGRTTDVERTLYDAFTRDGLVVLPPLTYENDGGVRFGVVGEADALRTVLAAVPDGIDVTVERVGEYDAPRETVDAALTSRQRETLAAAKAVGYYETPREATIEDVAAELDCARSTAAEHLQKAESRLIRTVL</sequence>
<dbReference type="EMBL" id="JABURA010000001">
    <property type="protein sequence ID" value="NUB91435.1"/>
    <property type="molecule type" value="Genomic_DNA"/>
</dbReference>
<evidence type="ECO:0000256" key="2">
    <source>
        <dbReference type="ARBA" id="ARBA00023163"/>
    </source>
</evidence>
<dbReference type="InterPro" id="IPR007050">
    <property type="entry name" value="HTH_bacterioopsin"/>
</dbReference>
<name>A0A8J8KBL0_9EURY</name>
<dbReference type="Pfam" id="PF24278">
    <property type="entry name" value="HVO_0513_N"/>
    <property type="match status" value="1"/>
</dbReference>
<keyword evidence="1" id="KW-0805">Transcription regulation</keyword>
<evidence type="ECO:0000259" key="3">
    <source>
        <dbReference type="Pfam" id="PF04967"/>
    </source>
</evidence>
<evidence type="ECO:0000256" key="1">
    <source>
        <dbReference type="ARBA" id="ARBA00023015"/>
    </source>
</evidence>
<evidence type="ECO:0000313" key="6">
    <source>
        <dbReference type="Proteomes" id="UP000728647"/>
    </source>
</evidence>
<dbReference type="InterPro" id="IPR056493">
    <property type="entry name" value="HVO_0513_N"/>
</dbReference>
<proteinExistence type="predicted"/>
<dbReference type="PANTHER" id="PTHR34236">
    <property type="entry name" value="DIMETHYL SULFOXIDE REDUCTASE TRANSCRIPTIONAL ACTIVATOR"/>
    <property type="match status" value="1"/>
</dbReference>
<organism evidence="5 6">
    <name type="scientific">Haloterrigena gelatinilytica</name>
    <dbReference type="NCBI Taxonomy" id="2741724"/>
    <lineage>
        <taxon>Archaea</taxon>
        <taxon>Methanobacteriati</taxon>
        <taxon>Methanobacteriota</taxon>
        <taxon>Stenosarchaea group</taxon>
        <taxon>Halobacteria</taxon>
        <taxon>Halobacteriales</taxon>
        <taxon>Natrialbaceae</taxon>
        <taxon>Haloterrigena</taxon>
    </lineage>
</organism>
<dbReference type="AlphaFoldDB" id="A0A8J8KBL0"/>
<dbReference type="OrthoDB" id="27447at2157"/>
<dbReference type="Proteomes" id="UP000728647">
    <property type="component" value="Unassembled WGS sequence"/>
</dbReference>
<dbReference type="Pfam" id="PF04967">
    <property type="entry name" value="HTH_10"/>
    <property type="match status" value="1"/>
</dbReference>
<keyword evidence="2" id="KW-0804">Transcription</keyword>
<dbReference type="PANTHER" id="PTHR34236:SF1">
    <property type="entry name" value="DIMETHYL SULFOXIDE REDUCTASE TRANSCRIPTIONAL ACTIVATOR"/>
    <property type="match status" value="1"/>
</dbReference>
<dbReference type="RefSeq" id="WP_174701987.1">
    <property type="nucleotide sequence ID" value="NZ_JABURA010000001.1"/>
</dbReference>
<comment type="caution">
    <text evidence="5">The sequence shown here is derived from an EMBL/GenBank/DDBJ whole genome shotgun (WGS) entry which is preliminary data.</text>
</comment>
<evidence type="ECO:0000259" key="4">
    <source>
        <dbReference type="Pfam" id="PF24278"/>
    </source>
</evidence>
<reference evidence="5" key="1">
    <citation type="submission" date="2020-06" db="EMBL/GenBank/DDBJ databases">
        <title>Haloterrigena sp. nov., an extremely halophilic archaeon isolated from a saline sediment.</title>
        <authorList>
            <person name="Liu B.-B."/>
        </authorList>
    </citation>
    <scope>NUCLEOTIDE SEQUENCE</scope>
    <source>
        <strain evidence="5">SYSU A121-1</strain>
    </source>
</reference>